<reference evidence="2" key="1">
    <citation type="journal article" date="2020" name="Phytopathology">
        <title>Genome sequence and comparative analysis of Colletotrichum gloeosporioides isolated from Liriodendron leaves.</title>
        <authorList>
            <person name="Fu F.F."/>
            <person name="Hao Z."/>
            <person name="Wang P."/>
            <person name="Lu Y."/>
            <person name="Xue L.J."/>
            <person name="Wei G."/>
            <person name="Tian Y."/>
            <person name="Baishi H."/>
            <person name="Xu H."/>
            <person name="Shi J."/>
            <person name="Cheng T."/>
            <person name="Wang G."/>
            <person name="Yi Y."/>
            <person name="Chen J."/>
        </authorList>
    </citation>
    <scope>NUCLEOTIDE SEQUENCE</scope>
    <source>
        <strain evidence="2">Lc1</strain>
    </source>
</reference>
<dbReference type="RefSeq" id="XP_045258889.1">
    <property type="nucleotide sequence ID" value="XM_045401105.1"/>
</dbReference>
<dbReference type="AlphaFoldDB" id="A0A8H4FG43"/>
<dbReference type="Proteomes" id="UP000613401">
    <property type="component" value="Unassembled WGS sequence"/>
</dbReference>
<evidence type="ECO:0000256" key="1">
    <source>
        <dbReference type="SAM" id="Phobius"/>
    </source>
</evidence>
<sequence>MTMWSAKRSAYLYQRFFWEVFAISRLFSLVVTLVGLVNYAAVERRWSPDAVATVDLAVNRGSPQHLASGIIYGIPDIPNQIPDHFYTDIGLHWFRAGGGQMTEPNRGWSWGDAEMEKRWKSTLSNYKTVRKYNGKFLLLLHDLCGTNFTDESMEWPGDNGDWANYDRFLDTIISRVIDNDMLPGLYIDIWNEPEWGFWKRPQAQWLDMFGRAMNRFRSDDRLGEVQLIGPSLSLPPTEDNTWWSNFLSYIAANNSAPDLYTWHHIEALDNPANDLQNSLVTFNNMRSAAGAPEKPININEYLNLADELNPAATVWHLSRFERYDTSGLRSNWRGGPDGSHLRDFLASLIWRDDENLPYHPNGDWQALKYYNLNMTGYRAGTTGSDDRIFDVYATVGNDKVRALAGVRVKTGTWALTFKNLSAVGLPPAGEPKIQTWGFTYEIPEAELDAPTDRGIVTHSYTNDEITIAIYQTEEDWKTAWAFEFLV</sequence>
<dbReference type="InterPro" id="IPR017853">
    <property type="entry name" value="GH"/>
</dbReference>
<proteinExistence type="predicted"/>
<accession>A0A8H4FG43</accession>
<feature type="transmembrane region" description="Helical" evidence="1">
    <location>
        <begin position="20"/>
        <end position="41"/>
    </location>
</feature>
<keyword evidence="1" id="KW-0472">Membrane</keyword>
<keyword evidence="1" id="KW-1133">Transmembrane helix</keyword>
<evidence type="ECO:0000313" key="3">
    <source>
        <dbReference type="Proteomes" id="UP000613401"/>
    </source>
</evidence>
<evidence type="ECO:0008006" key="4">
    <source>
        <dbReference type="Google" id="ProtNLM"/>
    </source>
</evidence>
<keyword evidence="1" id="KW-0812">Transmembrane</keyword>
<dbReference type="GeneID" id="69008146"/>
<evidence type="ECO:0000313" key="2">
    <source>
        <dbReference type="EMBL" id="KAF3799729.1"/>
    </source>
</evidence>
<protein>
    <recommendedName>
        <fullName evidence="4">Glycoside hydrolase family 39 protein</fullName>
    </recommendedName>
</protein>
<name>A0A8H4FG43_COLGL</name>
<dbReference type="Gene3D" id="3.20.20.80">
    <property type="entry name" value="Glycosidases"/>
    <property type="match status" value="1"/>
</dbReference>
<keyword evidence="3" id="KW-1185">Reference proteome</keyword>
<reference evidence="2" key="2">
    <citation type="submission" date="2020-03" db="EMBL/GenBank/DDBJ databases">
        <authorList>
            <person name="Fu F.-F."/>
            <person name="Chen J."/>
        </authorList>
    </citation>
    <scope>NUCLEOTIDE SEQUENCE</scope>
    <source>
        <strain evidence="2">Lc1</strain>
    </source>
</reference>
<organism evidence="2 3">
    <name type="scientific">Colletotrichum gloeosporioides</name>
    <name type="common">Anthracnose fungus</name>
    <name type="synonym">Glomerella cingulata</name>
    <dbReference type="NCBI Taxonomy" id="474922"/>
    <lineage>
        <taxon>Eukaryota</taxon>
        <taxon>Fungi</taxon>
        <taxon>Dikarya</taxon>
        <taxon>Ascomycota</taxon>
        <taxon>Pezizomycotina</taxon>
        <taxon>Sordariomycetes</taxon>
        <taxon>Hypocreomycetidae</taxon>
        <taxon>Glomerellales</taxon>
        <taxon>Glomerellaceae</taxon>
        <taxon>Colletotrichum</taxon>
        <taxon>Colletotrichum gloeosporioides species complex</taxon>
    </lineage>
</organism>
<comment type="caution">
    <text evidence="2">The sequence shown here is derived from an EMBL/GenBank/DDBJ whole genome shotgun (WGS) entry which is preliminary data.</text>
</comment>
<dbReference type="SUPFAM" id="SSF51445">
    <property type="entry name" value="(Trans)glycosidases"/>
    <property type="match status" value="1"/>
</dbReference>
<gene>
    <name evidence="2" type="ORF">GCG54_00000975</name>
</gene>
<dbReference type="EMBL" id="WVTB01000083">
    <property type="protein sequence ID" value="KAF3799729.1"/>
    <property type="molecule type" value="Genomic_DNA"/>
</dbReference>